<evidence type="ECO:0000313" key="2">
    <source>
        <dbReference type="EMBL" id="MCW3173142.1"/>
    </source>
</evidence>
<protein>
    <submittedName>
        <fullName evidence="2">Uncharacterized protein</fullName>
    </submittedName>
</protein>
<dbReference type="Proteomes" id="UP001163714">
    <property type="component" value="Unassembled WGS sequence"/>
</dbReference>
<evidence type="ECO:0000256" key="1">
    <source>
        <dbReference type="SAM" id="Phobius"/>
    </source>
</evidence>
<accession>A0ABT3IAT9</accession>
<organism evidence="2 3">
    <name type="scientific">Shewanella subflava</name>
    <dbReference type="NCBI Taxonomy" id="2986476"/>
    <lineage>
        <taxon>Bacteria</taxon>
        <taxon>Pseudomonadati</taxon>
        <taxon>Pseudomonadota</taxon>
        <taxon>Gammaproteobacteria</taxon>
        <taxon>Alteromonadales</taxon>
        <taxon>Shewanellaceae</taxon>
        <taxon>Shewanella</taxon>
    </lineage>
</organism>
<feature type="transmembrane region" description="Helical" evidence="1">
    <location>
        <begin position="46"/>
        <end position="67"/>
    </location>
</feature>
<comment type="caution">
    <text evidence="2">The sequence shown here is derived from an EMBL/GenBank/DDBJ whole genome shotgun (WGS) entry which is preliminary data.</text>
</comment>
<gene>
    <name evidence="2" type="ORF">OHT75_11695</name>
</gene>
<keyword evidence="3" id="KW-1185">Reference proteome</keyword>
<sequence length="124" mass="14178">MLTKILVTLLVIIAALFYLRHGRKKPSKTQQTIALQTQNPLFNKVIIYGVIAFSMLSTAAFWGWSWFDDNRIVTVQISSPIEAMSTQYQVRKKDIHARKITTVDGIEIRLSNQERVTISSHSDK</sequence>
<proteinExistence type="predicted"/>
<reference evidence="2" key="1">
    <citation type="submission" date="2022-10" db="EMBL/GenBank/DDBJ databases">
        <title>Shewanella flava sp. nov, isolated from the estuary of the Fenhe River into the Yellow River.</title>
        <authorList>
            <person name="Li Y."/>
        </authorList>
    </citation>
    <scope>NUCLEOTIDE SEQUENCE</scope>
    <source>
        <strain evidence="2">FYR11-62</strain>
    </source>
</reference>
<keyword evidence="1" id="KW-1133">Transmembrane helix</keyword>
<evidence type="ECO:0000313" key="3">
    <source>
        <dbReference type="Proteomes" id="UP001163714"/>
    </source>
</evidence>
<dbReference type="EMBL" id="JAPDMX010000028">
    <property type="protein sequence ID" value="MCW3173142.1"/>
    <property type="molecule type" value="Genomic_DNA"/>
</dbReference>
<name>A0ABT3IAT9_9GAMM</name>
<keyword evidence="1" id="KW-0472">Membrane</keyword>
<dbReference type="RefSeq" id="WP_264726815.1">
    <property type="nucleotide sequence ID" value="NZ_JAPDMX010000028.1"/>
</dbReference>
<keyword evidence="1" id="KW-0812">Transmembrane</keyword>